<proteinExistence type="predicted"/>
<keyword evidence="2" id="KW-1185">Reference proteome</keyword>
<evidence type="ECO:0000313" key="1">
    <source>
        <dbReference type="EMBL" id="EMN89426.1"/>
    </source>
</evidence>
<sequence length="50" mass="5720">MEKAISTATELQGIAPEGVEYSVQRYEYGIHRKNRPSKTKIWRNGILIDA</sequence>
<dbReference type="AlphaFoldDB" id="M6Q1L7"/>
<gene>
    <name evidence="1" type="ORF">LEP1GSC108_0402</name>
</gene>
<evidence type="ECO:0000313" key="2">
    <source>
        <dbReference type="Proteomes" id="UP000012118"/>
    </source>
</evidence>
<dbReference type="Proteomes" id="UP000012118">
    <property type="component" value="Unassembled WGS sequence"/>
</dbReference>
<accession>M6Q1L7</accession>
<dbReference type="EMBL" id="AHNU02000057">
    <property type="protein sequence ID" value="EMN89426.1"/>
    <property type="molecule type" value="Genomic_DNA"/>
</dbReference>
<comment type="caution">
    <text evidence="1">The sequence shown here is derived from an EMBL/GenBank/DDBJ whole genome shotgun (WGS) entry which is preliminary data.</text>
</comment>
<name>M6Q1L7_9LEPT</name>
<reference evidence="1 2" key="1">
    <citation type="submission" date="2013-01" db="EMBL/GenBank/DDBJ databases">
        <authorList>
            <person name="Harkins D.M."/>
            <person name="Durkin A.S."/>
            <person name="Brinkac L.M."/>
            <person name="Haft D.H."/>
            <person name="Selengut J.D."/>
            <person name="Sanka R."/>
            <person name="DePew J."/>
            <person name="Purushe J."/>
            <person name="Chanthongthip A."/>
            <person name="Lattana O."/>
            <person name="Phetsouvanh R."/>
            <person name="Newton P.N."/>
            <person name="Vinetz J.M."/>
            <person name="Sutton G.G."/>
            <person name="Nierman W.C."/>
            <person name="Fouts D.E."/>
        </authorList>
    </citation>
    <scope>NUCLEOTIDE SEQUENCE [LARGE SCALE GENOMIC DNA]</scope>
    <source>
        <strain evidence="1 2">UI 13098</strain>
    </source>
</reference>
<protein>
    <submittedName>
        <fullName evidence="1">Uncharacterized protein</fullName>
    </submittedName>
</protein>
<organism evidence="1 2">
    <name type="scientific">Leptospira weilii str. UI 13098</name>
    <dbReference type="NCBI Taxonomy" id="1088542"/>
    <lineage>
        <taxon>Bacteria</taxon>
        <taxon>Pseudomonadati</taxon>
        <taxon>Spirochaetota</taxon>
        <taxon>Spirochaetia</taxon>
        <taxon>Leptospirales</taxon>
        <taxon>Leptospiraceae</taxon>
        <taxon>Leptospira</taxon>
    </lineage>
</organism>